<reference evidence="1 3" key="2">
    <citation type="submission" date="2018-11" db="EMBL/GenBank/DDBJ databases">
        <authorList>
            <consortium name="Pathogen Informatics"/>
        </authorList>
    </citation>
    <scope>NUCLEOTIDE SEQUENCE [LARGE SCALE GENOMIC DNA]</scope>
</reference>
<protein>
    <submittedName>
        <fullName evidence="5">CN hydrolase domain-containing protein</fullName>
    </submittedName>
</protein>
<evidence type="ECO:0000313" key="2">
    <source>
        <dbReference type="EMBL" id="VUZ49870.1"/>
    </source>
</evidence>
<reference evidence="5" key="1">
    <citation type="submission" date="2017-02" db="UniProtKB">
        <authorList>
            <consortium name="WormBaseParasite"/>
        </authorList>
    </citation>
    <scope>IDENTIFICATION</scope>
</reference>
<name>A0A0R3SX03_HYMDI</name>
<dbReference type="WBParaSite" id="HDID_0001024401-mRNA-1">
    <property type="protein sequence ID" value="HDID_0001024401-mRNA-1"/>
    <property type="gene ID" value="HDID_0001024401"/>
</dbReference>
<evidence type="ECO:0000313" key="1">
    <source>
        <dbReference type="EMBL" id="VDL62945.1"/>
    </source>
</evidence>
<organism evidence="5">
    <name type="scientific">Hymenolepis diminuta</name>
    <name type="common">Rat tapeworm</name>
    <dbReference type="NCBI Taxonomy" id="6216"/>
    <lineage>
        <taxon>Eukaryota</taxon>
        <taxon>Metazoa</taxon>
        <taxon>Spiralia</taxon>
        <taxon>Lophotrochozoa</taxon>
        <taxon>Platyhelminthes</taxon>
        <taxon>Cestoda</taxon>
        <taxon>Eucestoda</taxon>
        <taxon>Cyclophyllidea</taxon>
        <taxon>Hymenolepididae</taxon>
        <taxon>Hymenolepis</taxon>
    </lineage>
</organism>
<accession>A0A0R3SX03</accession>
<reference evidence="2 4" key="3">
    <citation type="submission" date="2019-07" db="EMBL/GenBank/DDBJ databases">
        <authorList>
            <person name="Jastrzebski P J."/>
            <person name="Paukszto L."/>
            <person name="Jastrzebski P J."/>
        </authorList>
    </citation>
    <scope>NUCLEOTIDE SEQUENCE [LARGE SCALE GENOMIC DNA]</scope>
    <source>
        <strain evidence="2 4">WMS-il1</strain>
    </source>
</reference>
<keyword evidence="4" id="KW-1185">Reference proteome</keyword>
<dbReference type="AlphaFoldDB" id="A0A0R3SX03"/>
<sequence length="124" mass="14078">MGYVTRSRIYQRLNQNVVNIWPSTLTAVRIIAHVIIPKKKASEPVKSHNRSVLIVGDPVFASDLRIGHSLMAKTVVERWEKPPMNFRVWSEYGDSLVTNQTISLDRDRGIANFTGTPICEEEKS</sequence>
<evidence type="ECO:0000313" key="5">
    <source>
        <dbReference type="WBParaSite" id="HDID_0001024401-mRNA-1"/>
    </source>
</evidence>
<evidence type="ECO:0000313" key="4">
    <source>
        <dbReference type="Proteomes" id="UP000321570"/>
    </source>
</evidence>
<dbReference type="EMBL" id="UYSG01011587">
    <property type="protein sequence ID" value="VDL62945.1"/>
    <property type="molecule type" value="Genomic_DNA"/>
</dbReference>
<gene>
    <name evidence="1" type="ORF">HDID_LOCUS10242</name>
    <name evidence="2" type="ORF">WMSIL1_LOCUS8878</name>
</gene>
<dbReference type="Proteomes" id="UP000321570">
    <property type="component" value="Unassembled WGS sequence"/>
</dbReference>
<dbReference type="EMBL" id="CABIJS010000333">
    <property type="protein sequence ID" value="VUZ49870.1"/>
    <property type="molecule type" value="Genomic_DNA"/>
</dbReference>
<dbReference type="Proteomes" id="UP000274504">
    <property type="component" value="Unassembled WGS sequence"/>
</dbReference>
<proteinExistence type="predicted"/>
<evidence type="ECO:0000313" key="3">
    <source>
        <dbReference type="Proteomes" id="UP000274504"/>
    </source>
</evidence>